<dbReference type="PANTHER" id="PTHR33121:SF70">
    <property type="entry name" value="SIGNALING PROTEIN YKOW"/>
    <property type="match status" value="1"/>
</dbReference>
<feature type="transmembrane region" description="Helical" evidence="1">
    <location>
        <begin position="236"/>
        <end position="259"/>
    </location>
</feature>
<keyword evidence="1" id="KW-1133">Transmembrane helix</keyword>
<evidence type="ECO:0000259" key="2">
    <source>
        <dbReference type="PROSITE" id="PS50883"/>
    </source>
</evidence>
<feature type="transmembrane region" description="Helical" evidence="1">
    <location>
        <begin position="6"/>
        <end position="27"/>
    </location>
</feature>
<dbReference type="InterPro" id="IPR035919">
    <property type="entry name" value="EAL_sf"/>
</dbReference>
<name>A0ABS2QCG1_9BACI</name>
<dbReference type="Pfam" id="PF00990">
    <property type="entry name" value="GGDEF"/>
    <property type="match status" value="1"/>
</dbReference>
<keyword evidence="1" id="KW-0472">Membrane</keyword>
<dbReference type="SMART" id="SM00052">
    <property type="entry name" value="EAL"/>
    <property type="match status" value="1"/>
</dbReference>
<evidence type="ECO:0000313" key="5">
    <source>
        <dbReference type="Proteomes" id="UP000823486"/>
    </source>
</evidence>
<keyword evidence="5" id="KW-1185">Reference proteome</keyword>
<dbReference type="SUPFAM" id="SSF141868">
    <property type="entry name" value="EAL domain-like"/>
    <property type="match status" value="1"/>
</dbReference>
<feature type="domain" description="GGDEF" evidence="3">
    <location>
        <begin position="303"/>
        <end position="436"/>
    </location>
</feature>
<protein>
    <submittedName>
        <fullName evidence="4">Diguanylate cyclase (GGDEF)-like protein</fullName>
    </submittedName>
</protein>
<dbReference type="Gene3D" id="3.20.20.450">
    <property type="entry name" value="EAL domain"/>
    <property type="match status" value="1"/>
</dbReference>
<comment type="caution">
    <text evidence="4">The sequence shown here is derived from an EMBL/GenBank/DDBJ whole genome shotgun (WGS) entry which is preliminary data.</text>
</comment>
<dbReference type="SMART" id="SM00267">
    <property type="entry name" value="GGDEF"/>
    <property type="match status" value="1"/>
</dbReference>
<evidence type="ECO:0000313" key="4">
    <source>
        <dbReference type="EMBL" id="MBM7690841.1"/>
    </source>
</evidence>
<evidence type="ECO:0000256" key="1">
    <source>
        <dbReference type="SAM" id="Phobius"/>
    </source>
</evidence>
<evidence type="ECO:0000259" key="3">
    <source>
        <dbReference type="PROSITE" id="PS50887"/>
    </source>
</evidence>
<dbReference type="PANTHER" id="PTHR33121">
    <property type="entry name" value="CYCLIC DI-GMP PHOSPHODIESTERASE PDEF"/>
    <property type="match status" value="1"/>
</dbReference>
<feature type="domain" description="EAL" evidence="2">
    <location>
        <begin position="445"/>
        <end position="696"/>
    </location>
</feature>
<dbReference type="NCBIfam" id="TIGR00254">
    <property type="entry name" value="GGDEF"/>
    <property type="match status" value="1"/>
</dbReference>
<dbReference type="CDD" id="cd01948">
    <property type="entry name" value="EAL"/>
    <property type="match status" value="1"/>
</dbReference>
<dbReference type="PROSITE" id="PS50883">
    <property type="entry name" value="EAL"/>
    <property type="match status" value="1"/>
</dbReference>
<sequence length="704" mass="81184">MSMNSSMEFYLITIGALLFIIVVKLYLRLLIKRKLGISSYKFTRKNDSIFYLVIICLFIGGKWYEHYLGEEVHTKYKRDSEYIGTLFSKELRQLNHQLIDDQTASGMAVYHRIYNKMLDWQNSNPQVISIYTLKKNEQKDNYFAVGLETDYNRDGIIRGDDELKIPIGTLYDEYIPELERAFTGKYSIQEYPTKDEWGYSLSAFYPINSSADSTDAVLGIDYDGDSFVKAMEQNQWRVFGFLIPAIIAVLLIFVVRMYTKIERQAEYLRRKEIDKMAYYDDLTNLPNRNFILDVIDSYSKEHPAFAVMLFDLRGLDSINNLLGYTVGDNFLKKAISKIHAELSQGQLLGRWGGCDFVLIVPDYHSEKQVLAIAEDILNKLKNPILMDGREFQLSAQFGISTYPKDGTDGKTLINNADMARTHLSKYDNRHIQFFNEQVVNEVHKKLNLEIELRKALQRNEFVLFYQPQLSVKTGEMIGMEALIRWIHPEKGMVPPNDFIPLAEELKLIESIGRWVIKEACEQTMLLFERTRLPLTVSVNLSPIQFENESIVSDIQSILEETGLPARYLDLEITESAIVNYQRSSTLLKGIKSLGVQISLDDFGAGYSSLSHLKNLTIDRLKIDRSFLKDIPEKDDTILSSIILLGHHLQLIVLAEGAETKDHLEFLKKRDCDQVQGYYLSKPIPFAEIEEYVKNYQSQHISRTS</sequence>
<feature type="transmembrane region" description="Helical" evidence="1">
    <location>
        <begin position="48"/>
        <end position="64"/>
    </location>
</feature>
<dbReference type="InterPro" id="IPR000160">
    <property type="entry name" value="GGDEF_dom"/>
</dbReference>
<gene>
    <name evidence="4" type="ORF">JOC77_000244</name>
</gene>
<organism evidence="4 5">
    <name type="scientific">Peribacillus deserti</name>
    <dbReference type="NCBI Taxonomy" id="673318"/>
    <lineage>
        <taxon>Bacteria</taxon>
        <taxon>Bacillati</taxon>
        <taxon>Bacillota</taxon>
        <taxon>Bacilli</taxon>
        <taxon>Bacillales</taxon>
        <taxon>Bacillaceae</taxon>
        <taxon>Peribacillus</taxon>
    </lineage>
</organism>
<keyword evidence="1" id="KW-0812">Transmembrane</keyword>
<dbReference type="InterPro" id="IPR050706">
    <property type="entry name" value="Cyclic-di-GMP_PDE-like"/>
</dbReference>
<dbReference type="Gene3D" id="3.30.70.270">
    <property type="match status" value="1"/>
</dbReference>
<proteinExistence type="predicted"/>
<dbReference type="InterPro" id="IPR043128">
    <property type="entry name" value="Rev_trsase/Diguanyl_cyclase"/>
</dbReference>
<dbReference type="EMBL" id="JAFBFI010000001">
    <property type="protein sequence ID" value="MBM7690841.1"/>
    <property type="molecule type" value="Genomic_DNA"/>
</dbReference>
<dbReference type="InterPro" id="IPR001633">
    <property type="entry name" value="EAL_dom"/>
</dbReference>
<dbReference type="InterPro" id="IPR029787">
    <property type="entry name" value="Nucleotide_cyclase"/>
</dbReference>
<dbReference type="CDD" id="cd01949">
    <property type="entry name" value="GGDEF"/>
    <property type="match status" value="1"/>
</dbReference>
<dbReference type="SUPFAM" id="SSF55073">
    <property type="entry name" value="Nucleotide cyclase"/>
    <property type="match status" value="1"/>
</dbReference>
<dbReference type="Pfam" id="PF00563">
    <property type="entry name" value="EAL"/>
    <property type="match status" value="1"/>
</dbReference>
<accession>A0ABS2QCG1</accession>
<dbReference type="PROSITE" id="PS50887">
    <property type="entry name" value="GGDEF"/>
    <property type="match status" value="1"/>
</dbReference>
<dbReference type="Proteomes" id="UP000823486">
    <property type="component" value="Unassembled WGS sequence"/>
</dbReference>
<reference evidence="4 5" key="1">
    <citation type="submission" date="2021-01" db="EMBL/GenBank/DDBJ databases">
        <title>Genomic Encyclopedia of Type Strains, Phase IV (KMG-IV): sequencing the most valuable type-strain genomes for metagenomic binning, comparative biology and taxonomic classification.</title>
        <authorList>
            <person name="Goeker M."/>
        </authorList>
    </citation>
    <scope>NUCLEOTIDE SEQUENCE [LARGE SCALE GENOMIC DNA]</scope>
    <source>
        <strain evidence="4 5">DSM 105482</strain>
    </source>
</reference>